<proteinExistence type="predicted"/>
<organism evidence="2">
    <name type="scientific">marine sediment metagenome</name>
    <dbReference type="NCBI Taxonomy" id="412755"/>
    <lineage>
        <taxon>unclassified sequences</taxon>
        <taxon>metagenomes</taxon>
        <taxon>ecological metagenomes</taxon>
    </lineage>
</organism>
<keyword evidence="1" id="KW-0812">Transmembrane</keyword>
<evidence type="ECO:0000256" key="1">
    <source>
        <dbReference type="SAM" id="Phobius"/>
    </source>
</evidence>
<feature type="non-terminal residue" evidence="2">
    <location>
        <position position="1"/>
    </location>
</feature>
<keyword evidence="1" id="KW-0472">Membrane</keyword>
<gene>
    <name evidence="2" type="ORF">S01H1_39300</name>
</gene>
<protein>
    <submittedName>
        <fullName evidence="2">Uncharacterized protein</fullName>
    </submittedName>
</protein>
<dbReference type="AlphaFoldDB" id="X0V1A5"/>
<sequence length="45" mass="4686">GRIFTSMIIAGALIEGFTFFALFVCMKIGDKLVEAITALGPGAGH</sequence>
<reference evidence="2" key="1">
    <citation type="journal article" date="2014" name="Front. Microbiol.">
        <title>High frequency of phylogenetically diverse reductive dehalogenase-homologous genes in deep subseafloor sedimentary metagenomes.</title>
        <authorList>
            <person name="Kawai M."/>
            <person name="Futagami T."/>
            <person name="Toyoda A."/>
            <person name="Takaki Y."/>
            <person name="Nishi S."/>
            <person name="Hori S."/>
            <person name="Arai W."/>
            <person name="Tsubouchi T."/>
            <person name="Morono Y."/>
            <person name="Uchiyama I."/>
            <person name="Ito T."/>
            <person name="Fujiyama A."/>
            <person name="Inagaki F."/>
            <person name="Takami H."/>
        </authorList>
    </citation>
    <scope>NUCLEOTIDE SEQUENCE</scope>
    <source>
        <strain evidence="2">Expedition CK06-06</strain>
    </source>
</reference>
<accession>X0V1A5</accession>
<dbReference type="EMBL" id="BARS01024791">
    <property type="protein sequence ID" value="GAG11879.1"/>
    <property type="molecule type" value="Genomic_DNA"/>
</dbReference>
<keyword evidence="1" id="KW-1133">Transmembrane helix</keyword>
<evidence type="ECO:0000313" key="2">
    <source>
        <dbReference type="EMBL" id="GAG11879.1"/>
    </source>
</evidence>
<feature type="transmembrane region" description="Helical" evidence="1">
    <location>
        <begin position="6"/>
        <end position="26"/>
    </location>
</feature>
<name>X0V1A5_9ZZZZ</name>
<comment type="caution">
    <text evidence="2">The sequence shown here is derived from an EMBL/GenBank/DDBJ whole genome shotgun (WGS) entry which is preliminary data.</text>
</comment>